<dbReference type="EMBL" id="JBHFEH010000033">
    <property type="protein sequence ID" value="KAL2051661.1"/>
    <property type="molecule type" value="Genomic_DNA"/>
</dbReference>
<sequence length="271" mass="29975">MAPSPIRIAVLEADVPINYTRAKYGSYGAVFTSLLHKAADASNIARERLEITGWDVINSESAQDGKVDEMGGEWNWKRRKGYPKMEDVDAVLITGSRYNAFDNDPWVVRLVGFVKEVLAQSRVRVIGVCYGHQIVGRALGAKVARSEGGAWEVSVSQVNLTEKGKELFGKGALNIHQMHKDLVYYYPEGVEELGSSGPCKVQGMYVPKRLVTVQGHPEFTEEIVADLLENRHKLNIFPDGIYEDGMARVGNPQDGVLVAQAFLKFVMEDCG</sequence>
<keyword evidence="3" id="KW-1185">Reference proteome</keyword>
<dbReference type="PANTHER" id="PTHR42695">
    <property type="entry name" value="GLUTAMINE AMIDOTRANSFERASE YLR126C-RELATED"/>
    <property type="match status" value="1"/>
</dbReference>
<evidence type="ECO:0000313" key="2">
    <source>
        <dbReference type="EMBL" id="KAL2051661.1"/>
    </source>
</evidence>
<dbReference type="Proteomes" id="UP001590951">
    <property type="component" value="Unassembled WGS sequence"/>
</dbReference>
<reference evidence="2 3" key="1">
    <citation type="submission" date="2024-09" db="EMBL/GenBank/DDBJ databases">
        <title>Rethinking Asexuality: The Enigmatic Case of Functional Sexual Genes in Lepraria (Stereocaulaceae).</title>
        <authorList>
            <person name="Doellman M."/>
            <person name="Sun Y."/>
            <person name="Barcenas-Pena A."/>
            <person name="Lumbsch H.T."/>
            <person name="Grewe F."/>
        </authorList>
    </citation>
    <scope>NUCLEOTIDE SEQUENCE [LARGE SCALE GENOMIC DNA]</scope>
    <source>
        <strain evidence="2 3">Grewe 0041</strain>
    </source>
</reference>
<feature type="domain" description="Glutamine amidotransferase" evidence="1">
    <location>
        <begin position="102"/>
        <end position="221"/>
    </location>
</feature>
<dbReference type="Pfam" id="PF00117">
    <property type="entry name" value="GATase"/>
    <property type="match status" value="1"/>
</dbReference>
<comment type="caution">
    <text evidence="2">The sequence shown here is derived from an EMBL/GenBank/DDBJ whole genome shotgun (WGS) entry which is preliminary data.</text>
</comment>
<dbReference type="PANTHER" id="PTHR42695:SF5">
    <property type="entry name" value="GLUTAMINE AMIDOTRANSFERASE YLR126C-RELATED"/>
    <property type="match status" value="1"/>
</dbReference>
<dbReference type="CDD" id="cd01741">
    <property type="entry name" value="GATase1_1"/>
    <property type="match status" value="1"/>
</dbReference>
<accession>A0ABR4B428</accession>
<dbReference type="InterPro" id="IPR017926">
    <property type="entry name" value="GATASE"/>
</dbReference>
<protein>
    <recommendedName>
        <fullName evidence="1">Glutamine amidotransferase domain-containing protein</fullName>
    </recommendedName>
</protein>
<gene>
    <name evidence="2" type="ORF">ABVK25_008075</name>
</gene>
<organism evidence="2 3">
    <name type="scientific">Lepraria finkii</name>
    <dbReference type="NCBI Taxonomy" id="1340010"/>
    <lineage>
        <taxon>Eukaryota</taxon>
        <taxon>Fungi</taxon>
        <taxon>Dikarya</taxon>
        <taxon>Ascomycota</taxon>
        <taxon>Pezizomycotina</taxon>
        <taxon>Lecanoromycetes</taxon>
        <taxon>OSLEUM clade</taxon>
        <taxon>Lecanoromycetidae</taxon>
        <taxon>Lecanorales</taxon>
        <taxon>Lecanorineae</taxon>
        <taxon>Stereocaulaceae</taxon>
        <taxon>Lepraria</taxon>
    </lineage>
</organism>
<dbReference type="PROSITE" id="PS51273">
    <property type="entry name" value="GATASE_TYPE_1"/>
    <property type="match status" value="1"/>
</dbReference>
<dbReference type="InterPro" id="IPR044992">
    <property type="entry name" value="ChyE-like"/>
</dbReference>
<dbReference type="InterPro" id="IPR029062">
    <property type="entry name" value="Class_I_gatase-like"/>
</dbReference>
<proteinExistence type="predicted"/>
<name>A0ABR4B428_9LECA</name>
<dbReference type="SUPFAM" id="SSF52317">
    <property type="entry name" value="Class I glutamine amidotransferase-like"/>
    <property type="match status" value="1"/>
</dbReference>
<evidence type="ECO:0000313" key="3">
    <source>
        <dbReference type="Proteomes" id="UP001590951"/>
    </source>
</evidence>
<dbReference type="Gene3D" id="3.40.50.880">
    <property type="match status" value="1"/>
</dbReference>
<evidence type="ECO:0000259" key="1">
    <source>
        <dbReference type="Pfam" id="PF00117"/>
    </source>
</evidence>